<dbReference type="EMBL" id="JALLIR010000001">
    <property type="protein sequence ID" value="MDR9947271.1"/>
    <property type="molecule type" value="Genomic_DNA"/>
</dbReference>
<name>A0AAE4IYZ4_9ENTR</name>
<dbReference type="InterPro" id="IPR048390">
    <property type="entry name" value="Gp34_trimer"/>
</dbReference>
<reference evidence="3" key="1">
    <citation type="submission" date="2022-11" db="EMBL/GenBank/DDBJ databases">
        <title>blaNDM-1 and qnrB1 co-producing ST413 Enterobacter.</title>
        <authorList>
            <person name="Halder G."/>
            <person name="Chaudhuri B."/>
            <person name="Dutta S."/>
        </authorList>
    </citation>
    <scope>NUCLEOTIDE SEQUENCE</scope>
    <source>
        <strain evidence="3">PEER684</strain>
    </source>
</reference>
<evidence type="ECO:0000313" key="4">
    <source>
        <dbReference type="Proteomes" id="UP001185068"/>
    </source>
</evidence>
<proteinExistence type="predicted"/>
<dbReference type="Gene3D" id="2.60.40.3940">
    <property type="match status" value="1"/>
</dbReference>
<organism evidence="3 4">
    <name type="scientific">Enterobacter sichuanensis</name>
    <dbReference type="NCBI Taxonomy" id="2071710"/>
    <lineage>
        <taxon>Bacteria</taxon>
        <taxon>Pseudomonadati</taxon>
        <taxon>Pseudomonadota</taxon>
        <taxon>Gammaproteobacteria</taxon>
        <taxon>Enterobacterales</taxon>
        <taxon>Enterobacteriaceae</taxon>
        <taxon>Enterobacter</taxon>
        <taxon>Enterobacter cloacae complex</taxon>
    </lineage>
</organism>
<evidence type="ECO:0000256" key="1">
    <source>
        <dbReference type="SAM" id="MobiDB-lite"/>
    </source>
</evidence>
<dbReference type="Pfam" id="PF21446">
    <property type="entry name" value="Gp34_trimer"/>
    <property type="match status" value="1"/>
</dbReference>
<feature type="domain" description="Long-tail fiber proximal subunit trimerization" evidence="2">
    <location>
        <begin position="309"/>
        <end position="369"/>
    </location>
</feature>
<dbReference type="AlphaFoldDB" id="A0AAE4IYZ4"/>
<evidence type="ECO:0000313" key="3">
    <source>
        <dbReference type="EMBL" id="MDR9947271.1"/>
    </source>
</evidence>
<comment type="caution">
    <text evidence="3">The sequence shown here is derived from an EMBL/GenBank/DDBJ whole genome shotgun (WGS) entry which is preliminary data.</text>
</comment>
<protein>
    <recommendedName>
        <fullName evidence="2">Long-tail fiber proximal subunit trimerization domain-containing protein</fullName>
    </recommendedName>
</protein>
<gene>
    <name evidence="3" type="ORF">MX989_14400</name>
</gene>
<dbReference type="Proteomes" id="UP001185068">
    <property type="component" value="Unassembled WGS sequence"/>
</dbReference>
<dbReference type="RefSeq" id="WP_310822224.1">
    <property type="nucleotide sequence ID" value="NZ_JALLIR010000001.1"/>
</dbReference>
<sequence>MHRIDTPTAQADKFGPGKNGFTNGDPATGRRATDLNSDMWDAVQEEICAVIEKSGLALNKDQHDQLYQAIVKIITSKIPDALLKKNNLSDLADKALARDNLQLKTAAQKDIVTSKTDATADRVLTTGWMSLGGYGTDNLIAGADAKKSLRNGFYGVQSEQTYGNAAVISFGYDSGSQVHIIAAQGGQTPFLGVCGSTPQGAFGNWGKIYTEFQKPTAGDVDAVSASQGGTFQKQVIFNQGLNSRGKITWGDYTQAVGSSSYNAMVNVFDSTGKMRWAFGPYVNSWSMYAYNTDGSYKGLAFAVDHATFNATFGGGITAEREIISKYANGFRIAYGSFGVFWRNDGSSLYLMLTNSGDPLGNYNNLRPFVVNLTNGDVTINKLTLANYVSFDARYYTKAESEARYQPKGSYTPAGQAYTKAESESRFQKINTASLAANGWFRDTNTGMLIQYGKVAVTADGQSFTFPVAFSLVPTLALTVNGGAYGDVGASSISTTGFTVKASTKNTVGFIAIGK</sequence>
<accession>A0AAE4IYZ4</accession>
<feature type="region of interest" description="Disordered" evidence="1">
    <location>
        <begin position="1"/>
        <end position="33"/>
    </location>
</feature>
<evidence type="ECO:0000259" key="2">
    <source>
        <dbReference type="Pfam" id="PF21446"/>
    </source>
</evidence>